<organism evidence="1 2">
    <name type="scientific">Nepenthes gracilis</name>
    <name type="common">Slender pitcher plant</name>
    <dbReference type="NCBI Taxonomy" id="150966"/>
    <lineage>
        <taxon>Eukaryota</taxon>
        <taxon>Viridiplantae</taxon>
        <taxon>Streptophyta</taxon>
        <taxon>Embryophyta</taxon>
        <taxon>Tracheophyta</taxon>
        <taxon>Spermatophyta</taxon>
        <taxon>Magnoliopsida</taxon>
        <taxon>eudicotyledons</taxon>
        <taxon>Gunneridae</taxon>
        <taxon>Pentapetalae</taxon>
        <taxon>Caryophyllales</taxon>
        <taxon>Nepenthaceae</taxon>
        <taxon>Nepenthes</taxon>
    </lineage>
</organism>
<proteinExistence type="predicted"/>
<name>A0AAD3T7E8_NEPGR</name>
<keyword evidence="2" id="KW-1185">Reference proteome</keyword>
<evidence type="ECO:0000313" key="2">
    <source>
        <dbReference type="Proteomes" id="UP001279734"/>
    </source>
</evidence>
<sequence>MDVLSEDQVDRGLVIKLSIGQQTCRRMQLMESLMDEIPIWNLYPCLSPPISDPSISRQRASIGDSEVV</sequence>
<protein>
    <submittedName>
        <fullName evidence="1">Uncharacterized protein</fullName>
    </submittedName>
</protein>
<dbReference type="AlphaFoldDB" id="A0AAD3T7E8"/>
<accession>A0AAD3T7E8</accession>
<evidence type="ECO:0000313" key="1">
    <source>
        <dbReference type="EMBL" id="GMH24248.1"/>
    </source>
</evidence>
<gene>
    <name evidence="1" type="ORF">Nepgr_026091</name>
</gene>
<dbReference type="Proteomes" id="UP001279734">
    <property type="component" value="Unassembled WGS sequence"/>
</dbReference>
<dbReference type="EMBL" id="BSYO01000027">
    <property type="protein sequence ID" value="GMH24248.1"/>
    <property type="molecule type" value="Genomic_DNA"/>
</dbReference>
<comment type="caution">
    <text evidence="1">The sequence shown here is derived from an EMBL/GenBank/DDBJ whole genome shotgun (WGS) entry which is preliminary data.</text>
</comment>
<reference evidence="1" key="1">
    <citation type="submission" date="2023-05" db="EMBL/GenBank/DDBJ databases">
        <title>Nepenthes gracilis genome sequencing.</title>
        <authorList>
            <person name="Fukushima K."/>
        </authorList>
    </citation>
    <scope>NUCLEOTIDE SEQUENCE</scope>
    <source>
        <strain evidence="1">SING2019-196</strain>
    </source>
</reference>